<evidence type="ECO:0000256" key="1">
    <source>
        <dbReference type="SAM" id="MobiDB-lite"/>
    </source>
</evidence>
<comment type="caution">
    <text evidence="2">The sequence shown here is derived from an EMBL/GenBank/DDBJ whole genome shotgun (WGS) entry which is preliminary data.</text>
</comment>
<keyword evidence="3" id="KW-1185">Reference proteome</keyword>
<proteinExistence type="predicted"/>
<name>A0A0J1BF88_RHOIS</name>
<dbReference type="AlphaFoldDB" id="A0A0J1BF88"/>
<organism evidence="2 3">
    <name type="scientific">Rhodopirellula islandica</name>
    <dbReference type="NCBI Taxonomy" id="595434"/>
    <lineage>
        <taxon>Bacteria</taxon>
        <taxon>Pseudomonadati</taxon>
        <taxon>Planctomycetota</taxon>
        <taxon>Planctomycetia</taxon>
        <taxon>Pirellulales</taxon>
        <taxon>Pirellulaceae</taxon>
        <taxon>Rhodopirellula</taxon>
    </lineage>
</organism>
<gene>
    <name evidence="2" type="ORF">RISK_002696</name>
</gene>
<reference evidence="2" key="1">
    <citation type="submission" date="2015-05" db="EMBL/GenBank/DDBJ databases">
        <title>Permanent draft genome of Rhodopirellula islandicus K833.</title>
        <authorList>
            <person name="Kizina J."/>
            <person name="Richter M."/>
            <person name="Glockner F.O."/>
            <person name="Harder J."/>
        </authorList>
    </citation>
    <scope>NUCLEOTIDE SEQUENCE [LARGE SCALE GENOMIC DNA]</scope>
    <source>
        <strain evidence="2">K833</strain>
    </source>
</reference>
<protein>
    <submittedName>
        <fullName evidence="2">Uncharacterized protein</fullName>
    </submittedName>
</protein>
<accession>A0A0J1BF88</accession>
<sequence length="46" mass="5156">MIEQPPSGDSCQPRVSTRGLGRHPLPRRAAERRQVASNATGDRWKE</sequence>
<dbReference type="Proteomes" id="UP000036367">
    <property type="component" value="Unassembled WGS sequence"/>
</dbReference>
<evidence type="ECO:0000313" key="2">
    <source>
        <dbReference type="EMBL" id="KLU05205.1"/>
    </source>
</evidence>
<evidence type="ECO:0000313" key="3">
    <source>
        <dbReference type="Proteomes" id="UP000036367"/>
    </source>
</evidence>
<dbReference type="EMBL" id="LECT01000021">
    <property type="protein sequence ID" value="KLU05205.1"/>
    <property type="molecule type" value="Genomic_DNA"/>
</dbReference>
<dbReference type="PATRIC" id="fig|595434.4.peg.2567"/>
<feature type="region of interest" description="Disordered" evidence="1">
    <location>
        <begin position="1"/>
        <end position="46"/>
    </location>
</feature>